<dbReference type="Pfam" id="PF05085">
    <property type="entry name" value="DUF685"/>
    <property type="match status" value="1"/>
</dbReference>
<dbReference type="AlphaFoldDB" id="W6TGG1"/>
<dbReference type="InterPro" id="IPR007777">
    <property type="entry name" value="DUF685"/>
</dbReference>
<sequence>MTSQESPEQDTVVRHDDTIEIRNLNRRTSTDPSDLLVLDDGFSSCHAITFDDFRKELHKKTFVKGEGVNDFKEVIQSLIATELLQNTNFINQAYQKVIEKLKNNESSVMDSILSKVTSKLEYDLSQQDTLNTNTYFLGLHYSSLKKIKVQEYLTGISSSFSTSTTTIKPESQYSGEYNKTVYMSSLKYGRYVFDFTDSSQENQNSEIIIETESSYDDKPIYLNVQVRAISSSVSRARKTVNIKYNSNSSKRTVFRLGSINGGTGLRLNLFEGWYMQKRVDGMPLLLKL</sequence>
<dbReference type="RefSeq" id="WP_038367866.1">
    <property type="nucleotide sequence ID" value="NZ_AZIT01000046.1"/>
</dbReference>
<organism evidence="1 2">
    <name type="scientific">Borrelia duttonii CR2A</name>
    <dbReference type="NCBI Taxonomy" id="1432657"/>
    <lineage>
        <taxon>Bacteria</taxon>
        <taxon>Pseudomonadati</taxon>
        <taxon>Spirochaetota</taxon>
        <taxon>Spirochaetia</taxon>
        <taxon>Spirochaetales</taxon>
        <taxon>Borreliaceae</taxon>
        <taxon>Borrelia</taxon>
    </lineage>
</organism>
<name>W6TGG1_9SPIR</name>
<comment type="caution">
    <text evidence="1">The sequence shown here is derived from an EMBL/GenBank/DDBJ whole genome shotgun (WGS) entry which is preliminary data.</text>
</comment>
<gene>
    <name evidence="1" type="ORF">BDCR2A_01626</name>
</gene>
<protein>
    <submittedName>
        <fullName evidence="1">Putative cytosolic protein</fullName>
    </submittedName>
</protein>
<proteinExistence type="predicted"/>
<reference evidence="1 2" key="1">
    <citation type="submission" date="2013-12" db="EMBL/GenBank/DDBJ databases">
        <title>Comparative genomics of relapsing fever spirochetes.</title>
        <authorList>
            <person name="Schwan T.G."/>
            <person name="Raffel S.J."/>
            <person name="Porcella S.F."/>
        </authorList>
    </citation>
    <scope>NUCLEOTIDE SEQUENCE [LARGE SCALE GENOMIC DNA]</scope>
    <source>
        <strain evidence="1 2">CR2A</strain>
    </source>
</reference>
<dbReference type="PATRIC" id="fig|1432657.3.peg.1549"/>
<dbReference type="EMBL" id="AZIT01000046">
    <property type="protein sequence ID" value="ETZ17458.1"/>
    <property type="molecule type" value="Genomic_DNA"/>
</dbReference>
<accession>W6TGG1</accession>
<dbReference type="Proteomes" id="UP000019148">
    <property type="component" value="Unassembled WGS sequence"/>
</dbReference>
<evidence type="ECO:0000313" key="2">
    <source>
        <dbReference type="Proteomes" id="UP000019148"/>
    </source>
</evidence>
<evidence type="ECO:0000313" key="1">
    <source>
        <dbReference type="EMBL" id="ETZ17458.1"/>
    </source>
</evidence>